<dbReference type="Proteomes" id="UP000218334">
    <property type="component" value="Unassembled WGS sequence"/>
</dbReference>
<keyword evidence="3" id="KW-1185">Reference proteome</keyword>
<gene>
    <name evidence="2" type="ORF">ARMSODRAFT_976275</name>
</gene>
<evidence type="ECO:0000256" key="1">
    <source>
        <dbReference type="SAM" id="MobiDB-lite"/>
    </source>
</evidence>
<organism evidence="2 3">
    <name type="scientific">Armillaria solidipes</name>
    <dbReference type="NCBI Taxonomy" id="1076256"/>
    <lineage>
        <taxon>Eukaryota</taxon>
        <taxon>Fungi</taxon>
        <taxon>Dikarya</taxon>
        <taxon>Basidiomycota</taxon>
        <taxon>Agaricomycotina</taxon>
        <taxon>Agaricomycetes</taxon>
        <taxon>Agaricomycetidae</taxon>
        <taxon>Agaricales</taxon>
        <taxon>Marasmiineae</taxon>
        <taxon>Physalacriaceae</taxon>
        <taxon>Armillaria</taxon>
    </lineage>
</organism>
<evidence type="ECO:0000313" key="3">
    <source>
        <dbReference type="Proteomes" id="UP000218334"/>
    </source>
</evidence>
<sequence length="344" mass="39033">MVNGRLYNLTWFSAAVSSKCKQIFPDDGGARSRRDSMNVPAHHGRARELMPPSKEGTRHVPKANEVHCEARLEVRTHTCVRRKRPGCRGFDFWSTGWDDLRQARGLVGNDAVFRFGQQYNESVKGIMARTHHSCGDSAPICTARPVLLRSKKAVTKRHERKSARDFEIWYFLFCTKSDPRLSGPVRCFTLPHITLVVHSSSVVLQSESNCAATPFLDWSWAPIGLRASTIIRSKYRVLQKGGETNFRWASQTAIFALSISDAGKDRMTGSSCCDYPSCKMLEKQFSAFFPRNVRSIHDGTFDRCMRAHTLSERYVSFYLFPYRADTEVLVRPEDSSLYKSSGDP</sequence>
<accession>A0A2H3BAS1</accession>
<proteinExistence type="predicted"/>
<reference evidence="3" key="1">
    <citation type="journal article" date="2017" name="Nat. Ecol. Evol.">
        <title>Genome expansion and lineage-specific genetic innovations in the forest pathogenic fungi Armillaria.</title>
        <authorList>
            <person name="Sipos G."/>
            <person name="Prasanna A.N."/>
            <person name="Walter M.C."/>
            <person name="O'Connor E."/>
            <person name="Balint B."/>
            <person name="Krizsan K."/>
            <person name="Kiss B."/>
            <person name="Hess J."/>
            <person name="Varga T."/>
            <person name="Slot J."/>
            <person name="Riley R."/>
            <person name="Boka B."/>
            <person name="Rigling D."/>
            <person name="Barry K."/>
            <person name="Lee J."/>
            <person name="Mihaltcheva S."/>
            <person name="LaButti K."/>
            <person name="Lipzen A."/>
            <person name="Waldron R."/>
            <person name="Moloney N.M."/>
            <person name="Sperisen C."/>
            <person name="Kredics L."/>
            <person name="Vagvoelgyi C."/>
            <person name="Patrignani A."/>
            <person name="Fitzpatrick D."/>
            <person name="Nagy I."/>
            <person name="Doyle S."/>
            <person name="Anderson J.B."/>
            <person name="Grigoriev I.V."/>
            <person name="Gueldener U."/>
            <person name="Muensterkoetter M."/>
            <person name="Nagy L.G."/>
        </authorList>
    </citation>
    <scope>NUCLEOTIDE SEQUENCE [LARGE SCALE GENOMIC DNA]</scope>
    <source>
        <strain evidence="3">28-4</strain>
    </source>
</reference>
<name>A0A2H3BAS1_9AGAR</name>
<evidence type="ECO:0000313" key="2">
    <source>
        <dbReference type="EMBL" id="PBK67989.1"/>
    </source>
</evidence>
<feature type="region of interest" description="Disordered" evidence="1">
    <location>
        <begin position="26"/>
        <end position="60"/>
    </location>
</feature>
<protein>
    <submittedName>
        <fullName evidence="2">Uncharacterized protein</fullName>
    </submittedName>
</protein>
<dbReference type="AlphaFoldDB" id="A0A2H3BAS1"/>
<dbReference type="EMBL" id="KZ293434">
    <property type="protein sequence ID" value="PBK67989.1"/>
    <property type="molecule type" value="Genomic_DNA"/>
</dbReference>